<dbReference type="EMBL" id="JAIZAY010000017">
    <property type="protein sequence ID" value="KAJ8025719.1"/>
    <property type="molecule type" value="Genomic_DNA"/>
</dbReference>
<evidence type="ECO:0000313" key="3">
    <source>
        <dbReference type="EMBL" id="KAJ8025719.1"/>
    </source>
</evidence>
<comment type="caution">
    <text evidence="3">The sequence shown here is derived from an EMBL/GenBank/DDBJ whole genome shotgun (WGS) entry which is preliminary data.</text>
</comment>
<proteinExistence type="predicted"/>
<name>A0A9Q0YNG7_HOLLE</name>
<reference evidence="3" key="1">
    <citation type="submission" date="2021-10" db="EMBL/GenBank/DDBJ databases">
        <title>Tropical sea cucumber genome reveals ecological adaptation and Cuvierian tubules defense mechanism.</title>
        <authorList>
            <person name="Chen T."/>
        </authorList>
    </citation>
    <scope>NUCLEOTIDE SEQUENCE</scope>
    <source>
        <strain evidence="3">Nanhai2018</strain>
        <tissue evidence="3">Muscle</tissue>
    </source>
</reference>
<keyword evidence="1" id="KW-0175">Coiled coil</keyword>
<organism evidence="3 4">
    <name type="scientific">Holothuria leucospilota</name>
    <name type="common">Black long sea cucumber</name>
    <name type="synonym">Mertensiothuria leucospilota</name>
    <dbReference type="NCBI Taxonomy" id="206669"/>
    <lineage>
        <taxon>Eukaryota</taxon>
        <taxon>Metazoa</taxon>
        <taxon>Echinodermata</taxon>
        <taxon>Eleutherozoa</taxon>
        <taxon>Echinozoa</taxon>
        <taxon>Holothuroidea</taxon>
        <taxon>Aspidochirotacea</taxon>
        <taxon>Aspidochirotida</taxon>
        <taxon>Holothuriidae</taxon>
        <taxon>Holothuria</taxon>
    </lineage>
</organism>
<accession>A0A9Q0YNG7</accession>
<sequence>MNFREDRSSMELEEISRLREQLQSANQRARLLEIEIQWLRKNNGRGYHRQEGSVGNYQSHLHSFVDDGEQDRGTPPGDPVEELPNLEEEFTWDNVLLDGEEEEKMMQPEKEDTSLLEEDIQKEKSQPTDEGCCMFCSRTIISEGDESEHYRHCPEYNRWTGSENNSFYSPQYCPSSYNSNHSPSTRYVPHRNQLLGRRSY</sequence>
<evidence type="ECO:0000256" key="2">
    <source>
        <dbReference type="SAM" id="MobiDB-lite"/>
    </source>
</evidence>
<feature type="coiled-coil region" evidence="1">
    <location>
        <begin position="8"/>
        <end position="42"/>
    </location>
</feature>
<feature type="region of interest" description="Disordered" evidence="2">
    <location>
        <begin position="178"/>
        <end position="200"/>
    </location>
</feature>
<keyword evidence="4" id="KW-1185">Reference proteome</keyword>
<evidence type="ECO:0000256" key="1">
    <source>
        <dbReference type="SAM" id="Coils"/>
    </source>
</evidence>
<evidence type="ECO:0000313" key="4">
    <source>
        <dbReference type="Proteomes" id="UP001152320"/>
    </source>
</evidence>
<dbReference type="AlphaFoldDB" id="A0A9Q0YNG7"/>
<gene>
    <name evidence="3" type="ORF">HOLleu_33352</name>
</gene>
<protein>
    <submittedName>
        <fullName evidence="3">Uncharacterized protein</fullName>
    </submittedName>
</protein>
<dbReference type="Proteomes" id="UP001152320">
    <property type="component" value="Chromosome 17"/>
</dbReference>